<organism evidence="4 5">
    <name type="scientific">Vittaforma corneae (strain ATCC 50505)</name>
    <name type="common">Microsporidian parasite</name>
    <name type="synonym">Nosema corneum</name>
    <dbReference type="NCBI Taxonomy" id="993615"/>
    <lineage>
        <taxon>Eukaryota</taxon>
        <taxon>Fungi</taxon>
        <taxon>Fungi incertae sedis</taxon>
        <taxon>Microsporidia</taxon>
        <taxon>Nosematidae</taxon>
        <taxon>Vittaforma</taxon>
    </lineage>
</organism>
<dbReference type="PROSITE" id="PS50294">
    <property type="entry name" value="WD_REPEATS_REGION"/>
    <property type="match status" value="1"/>
</dbReference>
<dbReference type="InterPro" id="IPR015943">
    <property type="entry name" value="WD40/YVTN_repeat-like_dom_sf"/>
</dbReference>
<gene>
    <name evidence="4" type="ORF">VICG_01157</name>
</gene>
<dbReference type="HOGENOM" id="CLU_1983294_0_0_1"/>
<dbReference type="OrthoDB" id="544788at2759"/>
<keyword evidence="1 3" id="KW-0853">WD repeat</keyword>
<dbReference type="SMART" id="SM00320">
    <property type="entry name" value="WD40"/>
    <property type="match status" value="1"/>
</dbReference>
<dbReference type="Proteomes" id="UP000011082">
    <property type="component" value="Unassembled WGS sequence"/>
</dbReference>
<feature type="repeat" description="WD" evidence="3">
    <location>
        <begin position="89"/>
        <end position="126"/>
    </location>
</feature>
<dbReference type="InterPro" id="IPR019775">
    <property type="entry name" value="WD40_repeat_CS"/>
</dbReference>
<dbReference type="GeneID" id="19881868"/>
<dbReference type="RefSeq" id="XP_007604603.1">
    <property type="nucleotide sequence ID" value="XM_007604541.1"/>
</dbReference>
<proteinExistence type="predicted"/>
<name>L2GMS1_VITCO</name>
<dbReference type="VEuPathDB" id="MicrosporidiaDB:VICG_01157"/>
<dbReference type="STRING" id="993615.L2GMS1"/>
<protein>
    <submittedName>
        <fullName evidence="4">Uncharacterized protein</fullName>
    </submittedName>
</protein>
<dbReference type="PROSITE" id="PS00678">
    <property type="entry name" value="WD_REPEATS_1"/>
    <property type="match status" value="1"/>
</dbReference>
<dbReference type="InterPro" id="IPR036322">
    <property type="entry name" value="WD40_repeat_dom_sf"/>
</dbReference>
<dbReference type="AlphaFoldDB" id="L2GMS1"/>
<evidence type="ECO:0000256" key="3">
    <source>
        <dbReference type="PROSITE-ProRule" id="PRU00221"/>
    </source>
</evidence>
<dbReference type="InParanoid" id="L2GMS1"/>
<dbReference type="SUPFAM" id="SSF50978">
    <property type="entry name" value="WD40 repeat-like"/>
    <property type="match status" value="1"/>
</dbReference>
<dbReference type="EMBL" id="JH370138">
    <property type="protein sequence ID" value="ELA41805.1"/>
    <property type="molecule type" value="Genomic_DNA"/>
</dbReference>
<evidence type="ECO:0000256" key="1">
    <source>
        <dbReference type="ARBA" id="ARBA00022574"/>
    </source>
</evidence>
<evidence type="ECO:0000313" key="5">
    <source>
        <dbReference type="Proteomes" id="UP000011082"/>
    </source>
</evidence>
<reference evidence="5" key="1">
    <citation type="submission" date="2011-05" db="EMBL/GenBank/DDBJ databases">
        <title>The genome sequence of Vittaforma corneae strain ATCC 50505.</title>
        <authorList>
            <consortium name="The Broad Institute Genome Sequencing Platform"/>
            <person name="Cuomo C."/>
            <person name="Didier E."/>
            <person name="Bowers L."/>
            <person name="Young S.K."/>
            <person name="Zeng Q."/>
            <person name="Gargeya S."/>
            <person name="Fitzgerald M."/>
            <person name="Haas B."/>
            <person name="Abouelleil A."/>
            <person name="Alvarado L."/>
            <person name="Arachchi H.M."/>
            <person name="Berlin A."/>
            <person name="Chapman S.B."/>
            <person name="Gearin G."/>
            <person name="Goldberg J."/>
            <person name="Griggs A."/>
            <person name="Gujja S."/>
            <person name="Hansen M."/>
            <person name="Heiman D."/>
            <person name="Howarth C."/>
            <person name="Larimer J."/>
            <person name="Lui A."/>
            <person name="MacDonald P.J.P."/>
            <person name="McCowen C."/>
            <person name="Montmayeur A."/>
            <person name="Murphy C."/>
            <person name="Neiman D."/>
            <person name="Pearson M."/>
            <person name="Priest M."/>
            <person name="Roberts A."/>
            <person name="Saif S."/>
            <person name="Shea T."/>
            <person name="Sisk P."/>
            <person name="Stolte C."/>
            <person name="Sykes S."/>
            <person name="Wortman J."/>
            <person name="Nusbaum C."/>
            <person name="Birren B."/>
        </authorList>
    </citation>
    <scope>NUCLEOTIDE SEQUENCE [LARGE SCALE GENOMIC DNA]</scope>
    <source>
        <strain evidence="5">ATCC 50505</strain>
    </source>
</reference>
<dbReference type="InterPro" id="IPR001680">
    <property type="entry name" value="WD40_rpt"/>
</dbReference>
<evidence type="ECO:0000313" key="4">
    <source>
        <dbReference type="EMBL" id="ELA41805.1"/>
    </source>
</evidence>
<dbReference type="Gene3D" id="2.130.10.10">
    <property type="entry name" value="YVTN repeat-like/Quinoprotein amine dehydrogenase"/>
    <property type="match status" value="1"/>
</dbReference>
<keyword evidence="5" id="KW-1185">Reference proteome</keyword>
<sequence length="126" mass="14021">MSLSLIQFEDQDGKKISEVLQVPNSIDVHQLRSLINTAQDLFINGNIITNSLENCLTTSQLQNVEEIKKIRLSQDFPSAKPAFYCSSTYSGHQGPVLCTRFANGIVVTTGGDKTVRFWDLLTRTTV</sequence>
<evidence type="ECO:0000256" key="2">
    <source>
        <dbReference type="ARBA" id="ARBA00022737"/>
    </source>
</evidence>
<accession>L2GMS1</accession>
<dbReference type="PROSITE" id="PS50082">
    <property type="entry name" value="WD_REPEATS_2"/>
    <property type="match status" value="1"/>
</dbReference>
<keyword evidence="2" id="KW-0677">Repeat</keyword>